<dbReference type="Proteomes" id="UP000246018">
    <property type="component" value="Unassembled WGS sequence"/>
</dbReference>
<evidence type="ECO:0000259" key="6">
    <source>
        <dbReference type="SMART" id="SM00062"/>
    </source>
</evidence>
<dbReference type="InterPro" id="IPR001638">
    <property type="entry name" value="Solute-binding_3/MltF_N"/>
</dbReference>
<sequence length="270" mass="28159">MPKPRAFRAAAVLVVALAASACGAADAEDKTSPKAAPAPEVVADGVLTVCTSLPYRPFEFRQEGEVVGFDIDLAREVASRLDLEAKFVNTDFDGLAAGTPLNDGTCDVGVAGMTITGDRARVLDFTSPYFNAAQSLVVGASSGVTSLDELSGRKIAVQEGTTAELYVTDNAPADAEIVTVEKPFEIVAALRDGQVAAGVYDNTVVGGVVERNPEIAVAAEFDTGEQYGMVLKKDGSVELVRSINAILADLRSDGGYDAIYEKWFGSAPAS</sequence>
<feature type="chain" id="PRO_5039062530" evidence="5">
    <location>
        <begin position="25"/>
        <end position="270"/>
    </location>
</feature>
<comment type="subcellular location">
    <subcellularLocation>
        <location evidence="1">Cell envelope</location>
    </subcellularLocation>
</comment>
<evidence type="ECO:0000313" key="8">
    <source>
        <dbReference type="EMBL" id="PVG81964.1"/>
    </source>
</evidence>
<dbReference type="PANTHER" id="PTHR35936">
    <property type="entry name" value="MEMBRANE-BOUND LYTIC MUREIN TRANSGLYCOSYLASE F"/>
    <property type="match status" value="1"/>
</dbReference>
<reference evidence="8 9" key="1">
    <citation type="submission" date="2018-04" db="EMBL/GenBank/DDBJ databases">
        <title>Genome of Nocardioides gansuensis WSJ-1.</title>
        <authorList>
            <person name="Wu S."/>
            <person name="Wang G."/>
        </authorList>
    </citation>
    <scope>NUCLEOTIDE SEQUENCE [LARGE SCALE GENOMIC DNA]</scope>
    <source>
        <strain evidence="8 9">WSJ-1</strain>
    </source>
</reference>
<dbReference type="PANTHER" id="PTHR35936:SF17">
    <property type="entry name" value="ARGININE-BINDING EXTRACELLULAR PROTEIN ARTP"/>
    <property type="match status" value="1"/>
</dbReference>
<dbReference type="GO" id="GO:0030313">
    <property type="term" value="C:cell envelope"/>
    <property type="evidence" value="ECO:0007669"/>
    <property type="project" value="UniProtKB-SubCell"/>
</dbReference>
<gene>
    <name evidence="8" type="ORF">DDE18_14785</name>
</gene>
<dbReference type="AlphaFoldDB" id="A0A2T8F8C0"/>
<dbReference type="Pfam" id="PF00497">
    <property type="entry name" value="SBP_bac_3"/>
    <property type="match status" value="1"/>
</dbReference>
<evidence type="ECO:0000256" key="2">
    <source>
        <dbReference type="ARBA" id="ARBA00010333"/>
    </source>
</evidence>
<evidence type="ECO:0000256" key="3">
    <source>
        <dbReference type="ARBA" id="ARBA00022729"/>
    </source>
</evidence>
<feature type="signal peptide" evidence="5">
    <location>
        <begin position="1"/>
        <end position="24"/>
    </location>
</feature>
<dbReference type="SMART" id="SM00062">
    <property type="entry name" value="PBPb"/>
    <property type="match status" value="1"/>
</dbReference>
<evidence type="ECO:0000256" key="1">
    <source>
        <dbReference type="ARBA" id="ARBA00004196"/>
    </source>
</evidence>
<evidence type="ECO:0000256" key="4">
    <source>
        <dbReference type="RuleBase" id="RU003744"/>
    </source>
</evidence>
<comment type="similarity">
    <text evidence="2 4">Belongs to the bacterial solute-binding protein 3 family.</text>
</comment>
<dbReference type="SUPFAM" id="SSF53850">
    <property type="entry name" value="Periplasmic binding protein-like II"/>
    <property type="match status" value="1"/>
</dbReference>
<dbReference type="Gene3D" id="3.40.190.10">
    <property type="entry name" value="Periplasmic binding protein-like II"/>
    <property type="match status" value="2"/>
</dbReference>
<protein>
    <submittedName>
        <fullName evidence="8">ABC transporter substrate-binding protein</fullName>
    </submittedName>
</protein>
<feature type="domain" description="Ionotropic glutamate receptor C-terminal" evidence="7">
    <location>
        <begin position="46"/>
        <end position="266"/>
    </location>
</feature>
<evidence type="ECO:0000313" key="9">
    <source>
        <dbReference type="Proteomes" id="UP000246018"/>
    </source>
</evidence>
<accession>A0A2T8F8C0</accession>
<proteinExistence type="inferred from homology"/>
<dbReference type="PROSITE" id="PS51257">
    <property type="entry name" value="PROKAR_LIPOPROTEIN"/>
    <property type="match status" value="1"/>
</dbReference>
<name>A0A2T8F8C0_9ACTN</name>
<dbReference type="SMART" id="SM00079">
    <property type="entry name" value="PBPe"/>
    <property type="match status" value="1"/>
</dbReference>
<dbReference type="InterPro" id="IPR018313">
    <property type="entry name" value="SBP_3_CS"/>
</dbReference>
<comment type="caution">
    <text evidence="8">The sequence shown here is derived from an EMBL/GenBank/DDBJ whole genome shotgun (WGS) entry which is preliminary data.</text>
</comment>
<dbReference type="GO" id="GO:0016020">
    <property type="term" value="C:membrane"/>
    <property type="evidence" value="ECO:0007669"/>
    <property type="project" value="InterPro"/>
</dbReference>
<dbReference type="InterPro" id="IPR001320">
    <property type="entry name" value="Iontro_rcpt_C"/>
</dbReference>
<dbReference type="EMBL" id="QDGZ01000006">
    <property type="protein sequence ID" value="PVG81964.1"/>
    <property type="molecule type" value="Genomic_DNA"/>
</dbReference>
<evidence type="ECO:0000259" key="7">
    <source>
        <dbReference type="SMART" id="SM00079"/>
    </source>
</evidence>
<dbReference type="OrthoDB" id="8454826at2"/>
<dbReference type="RefSeq" id="WP_116573032.1">
    <property type="nucleotide sequence ID" value="NZ_QDGZ01000006.1"/>
</dbReference>
<evidence type="ECO:0000256" key="5">
    <source>
        <dbReference type="SAM" id="SignalP"/>
    </source>
</evidence>
<dbReference type="GO" id="GO:0015276">
    <property type="term" value="F:ligand-gated monoatomic ion channel activity"/>
    <property type="evidence" value="ECO:0007669"/>
    <property type="project" value="InterPro"/>
</dbReference>
<keyword evidence="3 5" id="KW-0732">Signal</keyword>
<organism evidence="8 9">
    <name type="scientific">Nocardioides gansuensis</name>
    <dbReference type="NCBI Taxonomy" id="2138300"/>
    <lineage>
        <taxon>Bacteria</taxon>
        <taxon>Bacillati</taxon>
        <taxon>Actinomycetota</taxon>
        <taxon>Actinomycetes</taxon>
        <taxon>Propionibacteriales</taxon>
        <taxon>Nocardioidaceae</taxon>
        <taxon>Nocardioides</taxon>
    </lineage>
</organism>
<keyword evidence="9" id="KW-1185">Reference proteome</keyword>
<feature type="domain" description="Solute-binding protein family 3/N-terminal" evidence="6">
    <location>
        <begin position="46"/>
        <end position="267"/>
    </location>
</feature>
<dbReference type="PROSITE" id="PS01039">
    <property type="entry name" value="SBP_BACTERIAL_3"/>
    <property type="match status" value="1"/>
</dbReference>